<proteinExistence type="predicted"/>
<evidence type="ECO:0000313" key="2">
    <source>
        <dbReference type="Proteomes" id="UP000270094"/>
    </source>
</evidence>
<evidence type="ECO:0000313" key="1">
    <source>
        <dbReference type="EMBL" id="VDM85840.1"/>
    </source>
</evidence>
<dbReference type="Proteomes" id="UP000270094">
    <property type="component" value="Unassembled WGS sequence"/>
</dbReference>
<organism evidence="1 2">
    <name type="scientific">Strongylus vulgaris</name>
    <name type="common">Blood worm</name>
    <dbReference type="NCBI Taxonomy" id="40348"/>
    <lineage>
        <taxon>Eukaryota</taxon>
        <taxon>Metazoa</taxon>
        <taxon>Ecdysozoa</taxon>
        <taxon>Nematoda</taxon>
        <taxon>Chromadorea</taxon>
        <taxon>Rhabditida</taxon>
        <taxon>Rhabditina</taxon>
        <taxon>Rhabditomorpha</taxon>
        <taxon>Strongyloidea</taxon>
        <taxon>Strongylidae</taxon>
        <taxon>Strongylus</taxon>
    </lineage>
</organism>
<dbReference type="EMBL" id="UYYB01146050">
    <property type="protein sequence ID" value="VDM85840.1"/>
    <property type="molecule type" value="Genomic_DNA"/>
</dbReference>
<accession>A0A3P7JJH1</accession>
<reference evidence="1 2" key="1">
    <citation type="submission" date="2018-11" db="EMBL/GenBank/DDBJ databases">
        <authorList>
            <consortium name="Pathogen Informatics"/>
        </authorList>
    </citation>
    <scope>NUCLEOTIDE SEQUENCE [LARGE SCALE GENOMIC DNA]</scope>
</reference>
<gene>
    <name evidence="1" type="ORF">SVUK_LOCUS20838</name>
</gene>
<keyword evidence="2" id="KW-1185">Reference proteome</keyword>
<feature type="non-terminal residue" evidence="1">
    <location>
        <position position="1"/>
    </location>
</feature>
<name>A0A3P7JJH1_STRVU</name>
<protein>
    <submittedName>
        <fullName evidence="1">Uncharacterized protein</fullName>
    </submittedName>
</protein>
<sequence length="68" mass="7030">PESAIACGESLVGPGKAAKFGDSFAYTACNGKGSHADWVTSASDITKTSVRLHRIAMDFAEGNINDSP</sequence>
<dbReference type="AlphaFoldDB" id="A0A3P7JJH1"/>